<dbReference type="EMBL" id="CP096255">
    <property type="protein sequence ID" value="UPT85350.1"/>
    <property type="molecule type" value="Genomic_DNA"/>
</dbReference>
<dbReference type="GO" id="GO:0016787">
    <property type="term" value="F:hydrolase activity"/>
    <property type="evidence" value="ECO:0007669"/>
    <property type="project" value="InterPro"/>
</dbReference>
<dbReference type="InterPro" id="IPR006680">
    <property type="entry name" value="Amidohydro-rel"/>
</dbReference>
<dbReference type="PANTHER" id="PTHR21240:SF28">
    <property type="entry name" value="ISO-OROTATE DECARBOXYLASE (EUROFUNG)"/>
    <property type="match status" value="1"/>
</dbReference>
<feature type="transmembrane region" description="Helical" evidence="3">
    <location>
        <begin position="81"/>
        <end position="101"/>
    </location>
</feature>
<reference evidence="5" key="1">
    <citation type="journal article" date="2017" name="Syst. Appl. Microbiol.">
        <title>Soybeans inoculated with root zone soils of Canadian native legumes harbour diverse and novel Bradyrhizobium spp. that possess agricultural potential.</title>
        <authorList>
            <person name="Bromfield E.S.P."/>
            <person name="Cloutier S."/>
            <person name="Tambong J.T."/>
            <person name="Tran Thi T.V."/>
        </authorList>
    </citation>
    <scope>NUCLEOTIDE SEQUENCE</scope>
    <source>
        <strain evidence="5">1S5</strain>
    </source>
</reference>
<evidence type="ECO:0000313" key="5">
    <source>
        <dbReference type="EMBL" id="UPT85350.1"/>
    </source>
</evidence>
<dbReference type="CDD" id="cd01292">
    <property type="entry name" value="metallo-dependent_hydrolases"/>
    <property type="match status" value="1"/>
</dbReference>
<dbReference type="AlphaFoldDB" id="A0A8U0FEN9"/>
<evidence type="ECO:0000256" key="3">
    <source>
        <dbReference type="SAM" id="Phobius"/>
    </source>
</evidence>
<dbReference type="SUPFAM" id="SSF51556">
    <property type="entry name" value="Metallo-dependent hydrolases"/>
    <property type="match status" value="1"/>
</dbReference>
<dbReference type="Proteomes" id="UP000551709">
    <property type="component" value="Chromosome"/>
</dbReference>
<proteinExistence type="predicted"/>
<keyword evidence="3" id="KW-0472">Membrane</keyword>
<feature type="region of interest" description="Disordered" evidence="2">
    <location>
        <begin position="25"/>
        <end position="48"/>
    </location>
</feature>
<dbReference type="RefSeq" id="WP_248577136.1">
    <property type="nucleotide sequence ID" value="NZ_CP096255.1"/>
</dbReference>
<dbReference type="InterPro" id="IPR032466">
    <property type="entry name" value="Metal_Hydrolase"/>
</dbReference>
<dbReference type="GO" id="GO:0016831">
    <property type="term" value="F:carboxy-lyase activity"/>
    <property type="evidence" value="ECO:0007669"/>
    <property type="project" value="InterPro"/>
</dbReference>
<dbReference type="FunFam" id="3.20.20.140:FF:000108">
    <property type="entry name" value="Predicted metal-dependent hydrolase, TIM-barrel fold"/>
    <property type="match status" value="1"/>
</dbReference>
<evidence type="ECO:0000259" key="4">
    <source>
        <dbReference type="Pfam" id="PF04909"/>
    </source>
</evidence>
<name>A0A8U0FEN9_9BRAD</name>
<dbReference type="Pfam" id="PF04909">
    <property type="entry name" value="Amidohydro_2"/>
    <property type="match status" value="1"/>
</dbReference>
<sequence length="418" mass="46079">MTRGIVRRRKIGVFQSPTIIAPLRPHHRQRRTKRSADRSTTGLGFASSSRETCDMNKWDQKSRGHHACPTCYGPPSSRRGFLAGVGALGLAAAVPAVAVHGQTRPVLIDTHLHFYPPEYQKLWLGYEDARKQPHFPGQVAWTREKLIEDMDRNGIRTGILSVASTPGVWFDLGPAEAGRLARACNEYAADMMRDHPGRFGLFATLSMQDVDATLREIEYAFDTLKADGIGLQSSYGDKWLGNVAYSPVFEELNRRKAIVYVHPLVASCCSALSVGTFPAVIEVPHDTTRTVTSLLLSGAFARHRDIKWLFSHAGGTIPMMAGRINSFYGARPDLKEFAPEGIEGELRRLHYDTANATFAPSMAALLKLVPASQITYGSDYPYFSLGQFAQLQKLGLSTDDLDAIGHQNAARLVPRLQG</sequence>
<dbReference type="GO" id="GO:0005737">
    <property type="term" value="C:cytoplasm"/>
    <property type="evidence" value="ECO:0007669"/>
    <property type="project" value="TreeGrafter"/>
</dbReference>
<feature type="compositionally biased region" description="Polar residues" evidence="2">
    <location>
        <begin position="38"/>
        <end position="48"/>
    </location>
</feature>
<gene>
    <name evidence="5" type="ORF">HAP41_0000034310</name>
</gene>
<keyword evidence="3" id="KW-1133">Transmembrane helix</keyword>
<reference evidence="5" key="2">
    <citation type="submission" date="2022-04" db="EMBL/GenBank/DDBJ databases">
        <authorList>
            <person name="Bromfield E.S.P."/>
            <person name="Cloutier S."/>
        </authorList>
    </citation>
    <scope>NUCLEOTIDE SEQUENCE</scope>
    <source>
        <strain evidence="5">1S5</strain>
    </source>
</reference>
<dbReference type="Gene3D" id="3.20.20.140">
    <property type="entry name" value="Metal-dependent hydrolases"/>
    <property type="match status" value="1"/>
</dbReference>
<organism evidence="5 6">
    <name type="scientific">Bradyrhizobium barranii subsp. apii</name>
    <dbReference type="NCBI Taxonomy" id="2819348"/>
    <lineage>
        <taxon>Bacteria</taxon>
        <taxon>Pseudomonadati</taxon>
        <taxon>Pseudomonadota</taxon>
        <taxon>Alphaproteobacteria</taxon>
        <taxon>Hyphomicrobiales</taxon>
        <taxon>Nitrobacteraceae</taxon>
        <taxon>Bradyrhizobium</taxon>
        <taxon>Bradyrhizobium barranii</taxon>
    </lineage>
</organism>
<accession>A0A8U0FEN9</accession>
<feature type="domain" description="Amidohydrolase-related" evidence="4">
    <location>
        <begin position="108"/>
        <end position="414"/>
    </location>
</feature>
<protein>
    <submittedName>
        <fullName evidence="5">Amidohydrolase</fullName>
    </submittedName>
</protein>
<dbReference type="InterPro" id="IPR032465">
    <property type="entry name" value="ACMSD"/>
</dbReference>
<dbReference type="GO" id="GO:0019748">
    <property type="term" value="P:secondary metabolic process"/>
    <property type="evidence" value="ECO:0007669"/>
    <property type="project" value="TreeGrafter"/>
</dbReference>
<dbReference type="PANTHER" id="PTHR21240">
    <property type="entry name" value="2-AMINO-3-CARBOXYLMUCONATE-6-SEMIALDEHYDE DECARBOXYLASE"/>
    <property type="match status" value="1"/>
</dbReference>
<evidence type="ECO:0000256" key="2">
    <source>
        <dbReference type="SAM" id="MobiDB-lite"/>
    </source>
</evidence>
<keyword evidence="1" id="KW-0456">Lyase</keyword>
<evidence type="ECO:0000313" key="6">
    <source>
        <dbReference type="Proteomes" id="UP000551709"/>
    </source>
</evidence>
<keyword evidence="3" id="KW-0812">Transmembrane</keyword>
<evidence type="ECO:0000256" key="1">
    <source>
        <dbReference type="ARBA" id="ARBA00023239"/>
    </source>
</evidence>